<reference evidence="2 3" key="1">
    <citation type="submission" date="2015-08" db="EMBL/GenBank/DDBJ databases">
        <authorList>
            <person name="Babu N.S."/>
            <person name="Beckwith C.J."/>
            <person name="Beseler K.G."/>
            <person name="Brison A."/>
            <person name="Carone J.V."/>
            <person name="Caskin T.P."/>
            <person name="Diamond M."/>
            <person name="Durham M.E."/>
            <person name="Foxe J.M."/>
            <person name="Go M."/>
            <person name="Henderson B.A."/>
            <person name="Jones I.B."/>
            <person name="McGettigan J.A."/>
            <person name="Micheletti S.J."/>
            <person name="Nasrallah M.E."/>
            <person name="Ortiz D."/>
            <person name="Piller C.R."/>
            <person name="Privatt S.R."/>
            <person name="Schneider S.L."/>
            <person name="Sharp S."/>
            <person name="Smith T.C."/>
            <person name="Stanton J.D."/>
            <person name="Ullery H.E."/>
            <person name="Wilson R.J."/>
            <person name="Serrano M.G."/>
            <person name="Buck G."/>
            <person name="Lee V."/>
            <person name="Wang Y."/>
            <person name="Carvalho R."/>
            <person name="Voegtly L."/>
            <person name="Shi R."/>
            <person name="Duckworth R."/>
            <person name="Johnson A."/>
            <person name="Loviza R."/>
            <person name="Walstead R."/>
            <person name="Shah Z."/>
            <person name="Kiflezghi M."/>
            <person name="Wade K."/>
            <person name="Ball S.L."/>
            <person name="Bradley K.W."/>
            <person name="Asai D.J."/>
            <person name="Bowman C.A."/>
            <person name="Russell D.A."/>
            <person name="Pope W.H."/>
            <person name="Jacobs-Sera D."/>
            <person name="Hendrix R.W."/>
            <person name="Hatfull G.F."/>
        </authorList>
    </citation>
    <scope>NUCLEOTIDE SEQUENCE [LARGE SCALE GENOMIC DNA]</scope>
    <source>
        <strain evidence="2 3">PUDD_83A45</strain>
    </source>
</reference>
<dbReference type="NCBIfam" id="TIGR02234">
    <property type="entry name" value="trp_oprn_chp"/>
    <property type="match status" value="1"/>
</dbReference>
<dbReference type="EMBL" id="CP012342">
    <property type="protein sequence ID" value="AKV58113.1"/>
    <property type="molecule type" value="Genomic_DNA"/>
</dbReference>
<dbReference type="InterPro" id="IPR011746">
    <property type="entry name" value="Trp_synth-assoc_CHP"/>
</dbReference>
<keyword evidence="1" id="KW-0472">Membrane</keyword>
<keyword evidence="1" id="KW-1133">Transmembrane helix</keyword>
<keyword evidence="1" id="KW-0812">Transmembrane</keyword>
<dbReference type="PATRIC" id="fig|156976.3.peg.361"/>
<protein>
    <recommendedName>
        <fullName evidence="4">TIGR02234 family membrane protein</fullName>
    </recommendedName>
</protein>
<evidence type="ECO:0000313" key="3">
    <source>
        <dbReference type="Proteomes" id="UP000060016"/>
    </source>
</evidence>
<sequence>MAPHKVGAILIALGATLLAVFSRVPWITATYEDSLSGGGVAQIRGADWSTETTAVALLLFVGALGAFALRRLGRRTTAIISAIAAVGAAVAPVMLLARGADAERVHALLTTGADAAQTTASKTELISEWAEITATDISTAFPLLTLLGAVLAVVGAVVVALRPGQDAPKLSKYEKEAVRRKHLEEDMEARPDSGRVMWDALDADIDPTDFSTGR</sequence>
<dbReference type="STRING" id="156976.AK829_01840"/>
<name>A0A0K1R9P1_9CORY</name>
<accession>A0A0K1R9P1</accession>
<dbReference type="RefSeq" id="WP_052203736.1">
    <property type="nucleotide sequence ID" value="NZ_CP012342.1"/>
</dbReference>
<feature type="transmembrane region" description="Helical" evidence="1">
    <location>
        <begin position="76"/>
        <end position="97"/>
    </location>
</feature>
<feature type="transmembrane region" description="Helical" evidence="1">
    <location>
        <begin position="53"/>
        <end position="69"/>
    </location>
</feature>
<feature type="transmembrane region" description="Helical" evidence="1">
    <location>
        <begin position="140"/>
        <end position="161"/>
    </location>
</feature>
<dbReference type="AlphaFoldDB" id="A0A0K1R9P1"/>
<evidence type="ECO:0000256" key="1">
    <source>
        <dbReference type="SAM" id="Phobius"/>
    </source>
</evidence>
<evidence type="ECO:0000313" key="2">
    <source>
        <dbReference type="EMBL" id="AKV58113.1"/>
    </source>
</evidence>
<evidence type="ECO:0008006" key="4">
    <source>
        <dbReference type="Google" id="ProtNLM"/>
    </source>
</evidence>
<proteinExistence type="predicted"/>
<organism evidence="2 3">
    <name type="scientific">Corynebacterium riegelii</name>
    <dbReference type="NCBI Taxonomy" id="156976"/>
    <lineage>
        <taxon>Bacteria</taxon>
        <taxon>Bacillati</taxon>
        <taxon>Actinomycetota</taxon>
        <taxon>Actinomycetes</taxon>
        <taxon>Mycobacteriales</taxon>
        <taxon>Corynebacteriaceae</taxon>
        <taxon>Corynebacterium</taxon>
    </lineage>
</organism>
<dbReference type="Pfam" id="PF09534">
    <property type="entry name" value="Trp_oprn_chp"/>
    <property type="match status" value="1"/>
</dbReference>
<gene>
    <name evidence="2" type="ORF">AK829_01840</name>
</gene>
<dbReference type="InterPro" id="IPR019051">
    <property type="entry name" value="Trp_biosyn_TM_oprn/chp"/>
</dbReference>
<dbReference type="Proteomes" id="UP000060016">
    <property type="component" value="Chromosome"/>
</dbReference>
<keyword evidence="3" id="KW-1185">Reference proteome</keyword>
<dbReference type="KEGG" id="crie:AK829_01840"/>